<proteinExistence type="predicted"/>
<dbReference type="AlphaFoldDB" id="A0A9D4GED7"/>
<gene>
    <name evidence="1" type="ORF">DPMN_142399</name>
</gene>
<keyword evidence="2" id="KW-1185">Reference proteome</keyword>
<name>A0A9D4GED7_DREPO</name>
<protein>
    <submittedName>
        <fullName evidence="1">Uncharacterized protein</fullName>
    </submittedName>
</protein>
<evidence type="ECO:0000313" key="1">
    <source>
        <dbReference type="EMBL" id="KAH3813926.1"/>
    </source>
</evidence>
<dbReference type="Proteomes" id="UP000828390">
    <property type="component" value="Unassembled WGS sequence"/>
</dbReference>
<reference evidence="1" key="1">
    <citation type="journal article" date="2019" name="bioRxiv">
        <title>The Genome of the Zebra Mussel, Dreissena polymorpha: A Resource for Invasive Species Research.</title>
        <authorList>
            <person name="McCartney M.A."/>
            <person name="Auch B."/>
            <person name="Kono T."/>
            <person name="Mallez S."/>
            <person name="Zhang Y."/>
            <person name="Obille A."/>
            <person name="Becker A."/>
            <person name="Abrahante J.E."/>
            <person name="Garbe J."/>
            <person name="Badalamenti J.P."/>
            <person name="Herman A."/>
            <person name="Mangelson H."/>
            <person name="Liachko I."/>
            <person name="Sullivan S."/>
            <person name="Sone E.D."/>
            <person name="Koren S."/>
            <person name="Silverstein K.A.T."/>
            <person name="Beckman K.B."/>
            <person name="Gohl D.M."/>
        </authorList>
    </citation>
    <scope>NUCLEOTIDE SEQUENCE</scope>
    <source>
        <strain evidence="1">Duluth1</strain>
        <tissue evidence="1">Whole animal</tissue>
    </source>
</reference>
<evidence type="ECO:0000313" key="2">
    <source>
        <dbReference type="Proteomes" id="UP000828390"/>
    </source>
</evidence>
<reference evidence="1" key="2">
    <citation type="submission" date="2020-11" db="EMBL/GenBank/DDBJ databases">
        <authorList>
            <person name="McCartney M.A."/>
            <person name="Auch B."/>
            <person name="Kono T."/>
            <person name="Mallez S."/>
            <person name="Becker A."/>
            <person name="Gohl D.M."/>
            <person name="Silverstein K.A.T."/>
            <person name="Koren S."/>
            <person name="Bechman K.B."/>
            <person name="Herman A."/>
            <person name="Abrahante J.E."/>
            <person name="Garbe J."/>
        </authorList>
    </citation>
    <scope>NUCLEOTIDE SEQUENCE</scope>
    <source>
        <strain evidence="1">Duluth1</strain>
        <tissue evidence="1">Whole animal</tissue>
    </source>
</reference>
<organism evidence="1 2">
    <name type="scientific">Dreissena polymorpha</name>
    <name type="common">Zebra mussel</name>
    <name type="synonym">Mytilus polymorpha</name>
    <dbReference type="NCBI Taxonomy" id="45954"/>
    <lineage>
        <taxon>Eukaryota</taxon>
        <taxon>Metazoa</taxon>
        <taxon>Spiralia</taxon>
        <taxon>Lophotrochozoa</taxon>
        <taxon>Mollusca</taxon>
        <taxon>Bivalvia</taxon>
        <taxon>Autobranchia</taxon>
        <taxon>Heteroconchia</taxon>
        <taxon>Euheterodonta</taxon>
        <taxon>Imparidentia</taxon>
        <taxon>Neoheterodontei</taxon>
        <taxon>Myida</taxon>
        <taxon>Dreissenoidea</taxon>
        <taxon>Dreissenidae</taxon>
        <taxon>Dreissena</taxon>
    </lineage>
</organism>
<accession>A0A9D4GED7</accession>
<sequence length="51" mass="6044">MLMRSPKKPTSSTIQMIASLGWQYLQTWCTDVRLVLMYRITHYLIEIQANL</sequence>
<dbReference type="EMBL" id="JAIWYP010000006">
    <property type="protein sequence ID" value="KAH3813926.1"/>
    <property type="molecule type" value="Genomic_DNA"/>
</dbReference>
<comment type="caution">
    <text evidence="1">The sequence shown here is derived from an EMBL/GenBank/DDBJ whole genome shotgun (WGS) entry which is preliminary data.</text>
</comment>